<protein>
    <submittedName>
        <fullName evidence="2">Uncharacterized protein</fullName>
    </submittedName>
</protein>
<feature type="compositionally biased region" description="Basic and acidic residues" evidence="1">
    <location>
        <begin position="1"/>
        <end position="15"/>
    </location>
</feature>
<sequence>MDLKNRKRRDERPKNEQPITTITNIKNKSKQDSPTCYRFSDYDKAEIALSVANANVQTNVKVTPAKLLRALVRLNNKGVIDEQLLINTIESL</sequence>
<gene>
    <name evidence="2" type="ORF">AFI02nite_41310</name>
</gene>
<comment type="caution">
    <text evidence="2">The sequence shown here is derived from an EMBL/GenBank/DDBJ whole genome shotgun (WGS) entry which is preliminary data.</text>
</comment>
<evidence type="ECO:0000313" key="3">
    <source>
        <dbReference type="Proteomes" id="UP000321787"/>
    </source>
</evidence>
<dbReference type="RefSeq" id="WP_146866820.1">
    <property type="nucleotide sequence ID" value="NZ_BJTZ01000064.1"/>
</dbReference>
<proteinExistence type="predicted"/>
<evidence type="ECO:0000313" key="2">
    <source>
        <dbReference type="EMBL" id="GEK16095.1"/>
    </source>
</evidence>
<reference evidence="2 3" key="1">
    <citation type="submission" date="2019-07" db="EMBL/GenBank/DDBJ databases">
        <title>Whole genome shotgun sequence of Aliivibrio fischeri NBRC 101058.</title>
        <authorList>
            <person name="Hosoyama A."/>
            <person name="Uohara A."/>
            <person name="Ohji S."/>
            <person name="Ichikawa N."/>
        </authorList>
    </citation>
    <scope>NUCLEOTIDE SEQUENCE [LARGE SCALE GENOMIC DNA]</scope>
    <source>
        <strain evidence="2 3">NBRC 101058</strain>
    </source>
</reference>
<dbReference type="AlphaFoldDB" id="A0A510UTC9"/>
<dbReference type="EMBL" id="BJTZ01000064">
    <property type="protein sequence ID" value="GEK16095.1"/>
    <property type="molecule type" value="Genomic_DNA"/>
</dbReference>
<feature type="region of interest" description="Disordered" evidence="1">
    <location>
        <begin position="1"/>
        <end position="22"/>
    </location>
</feature>
<evidence type="ECO:0000256" key="1">
    <source>
        <dbReference type="SAM" id="MobiDB-lite"/>
    </source>
</evidence>
<accession>A0A510UTC9</accession>
<dbReference type="Proteomes" id="UP000321787">
    <property type="component" value="Unassembled WGS sequence"/>
</dbReference>
<name>A0A510UTC9_ALIFS</name>
<organism evidence="2 3">
    <name type="scientific">Aliivibrio fischeri</name>
    <name type="common">Vibrio fischeri</name>
    <dbReference type="NCBI Taxonomy" id="668"/>
    <lineage>
        <taxon>Bacteria</taxon>
        <taxon>Pseudomonadati</taxon>
        <taxon>Pseudomonadota</taxon>
        <taxon>Gammaproteobacteria</taxon>
        <taxon>Vibrionales</taxon>
        <taxon>Vibrionaceae</taxon>
        <taxon>Aliivibrio</taxon>
    </lineage>
</organism>